<sequence length="225" mass="24997">MPSIGNCSKRFSPKSARSARTENDFCASAPGWKRRKCERTQLFRHCCCPRKRGVAFTSIRTAASKTSPRFTRRGPLLTFGRTRRRRFSEKTGHRARAGRNRNKTSQQAPEAQPVPAPSTPAIAPRFQRDYKPDTAPAPAPPVVMETSPRTPSPAPQPPPLSPTPPTVAPDWTTDDKEPPLEPPQLPPLLQPLLLPSDELPRSDRREHIVVIEDSDDSNSGTPFLK</sequence>
<evidence type="ECO:0000313" key="2">
    <source>
        <dbReference type="EMBL" id="CAB0020893.1"/>
    </source>
</evidence>
<feature type="compositionally biased region" description="Pro residues" evidence="1">
    <location>
        <begin position="150"/>
        <end position="167"/>
    </location>
</feature>
<feature type="compositionally biased region" description="Pro residues" evidence="1">
    <location>
        <begin position="180"/>
        <end position="189"/>
    </location>
</feature>
<name>A0A6H5HVJ1_9HEMI</name>
<organism evidence="2 3">
    <name type="scientific">Nesidiocoris tenuis</name>
    <dbReference type="NCBI Taxonomy" id="355587"/>
    <lineage>
        <taxon>Eukaryota</taxon>
        <taxon>Metazoa</taxon>
        <taxon>Ecdysozoa</taxon>
        <taxon>Arthropoda</taxon>
        <taxon>Hexapoda</taxon>
        <taxon>Insecta</taxon>
        <taxon>Pterygota</taxon>
        <taxon>Neoptera</taxon>
        <taxon>Paraneoptera</taxon>
        <taxon>Hemiptera</taxon>
        <taxon>Heteroptera</taxon>
        <taxon>Panheteroptera</taxon>
        <taxon>Cimicomorpha</taxon>
        <taxon>Miridae</taxon>
        <taxon>Dicyphina</taxon>
        <taxon>Nesidiocoris</taxon>
    </lineage>
</organism>
<feature type="compositionally biased region" description="Basic residues" evidence="1">
    <location>
        <begin position="81"/>
        <end position="102"/>
    </location>
</feature>
<feature type="non-terminal residue" evidence="2">
    <location>
        <position position="225"/>
    </location>
</feature>
<proteinExistence type="predicted"/>
<keyword evidence="3" id="KW-1185">Reference proteome</keyword>
<protein>
    <submittedName>
        <fullName evidence="2">Uncharacterized protein</fullName>
    </submittedName>
</protein>
<feature type="region of interest" description="Disordered" evidence="1">
    <location>
        <begin position="1"/>
        <end position="25"/>
    </location>
</feature>
<accession>A0A6H5HVJ1</accession>
<dbReference type="Proteomes" id="UP000479000">
    <property type="component" value="Unassembled WGS sequence"/>
</dbReference>
<dbReference type="AlphaFoldDB" id="A0A6H5HVJ1"/>
<gene>
    <name evidence="2" type="ORF">NTEN_LOCUS24422</name>
</gene>
<dbReference type="PRINTS" id="PR01217">
    <property type="entry name" value="PRICHEXTENSN"/>
</dbReference>
<feature type="compositionally biased region" description="Basic and acidic residues" evidence="1">
    <location>
        <begin position="198"/>
        <end position="210"/>
    </location>
</feature>
<evidence type="ECO:0000256" key="1">
    <source>
        <dbReference type="SAM" id="MobiDB-lite"/>
    </source>
</evidence>
<reference evidence="2 3" key="1">
    <citation type="submission" date="2020-02" db="EMBL/GenBank/DDBJ databases">
        <authorList>
            <person name="Ferguson B K."/>
        </authorList>
    </citation>
    <scope>NUCLEOTIDE SEQUENCE [LARGE SCALE GENOMIC DNA]</scope>
</reference>
<feature type="region of interest" description="Disordered" evidence="1">
    <location>
        <begin position="64"/>
        <end position="225"/>
    </location>
</feature>
<evidence type="ECO:0000313" key="3">
    <source>
        <dbReference type="Proteomes" id="UP000479000"/>
    </source>
</evidence>
<dbReference type="EMBL" id="CADCXU010036010">
    <property type="protein sequence ID" value="CAB0020893.1"/>
    <property type="molecule type" value="Genomic_DNA"/>
</dbReference>